<dbReference type="InterPro" id="IPR013830">
    <property type="entry name" value="SGNH_hydro"/>
</dbReference>
<dbReference type="Proteomes" id="UP000578077">
    <property type="component" value="Unassembled WGS sequence"/>
</dbReference>
<dbReference type="PANTHER" id="PTHR43784:SF2">
    <property type="entry name" value="GDSL-LIKE LIPASE_ACYLHYDROLASE, PUTATIVE (AFU_ORTHOLOGUE AFUA_2G00820)-RELATED"/>
    <property type="match status" value="1"/>
</dbReference>
<accession>A0A841E4K2</accession>
<dbReference type="SUPFAM" id="SSF52266">
    <property type="entry name" value="SGNH hydrolase"/>
    <property type="match status" value="1"/>
</dbReference>
<dbReference type="PANTHER" id="PTHR43784">
    <property type="entry name" value="GDSL-LIKE LIPASE/ACYLHYDROLASE, PUTATIVE (AFU_ORTHOLOGUE AFUA_2G00820)-RELATED"/>
    <property type="match status" value="1"/>
</dbReference>
<dbReference type="InterPro" id="IPR036514">
    <property type="entry name" value="SGNH_hydro_sf"/>
</dbReference>
<evidence type="ECO:0000313" key="3">
    <source>
        <dbReference type="EMBL" id="MBB5997692.1"/>
    </source>
</evidence>
<evidence type="ECO:0000259" key="2">
    <source>
        <dbReference type="Pfam" id="PF13472"/>
    </source>
</evidence>
<proteinExistence type="predicted"/>
<dbReference type="Gene3D" id="3.40.50.1110">
    <property type="entry name" value="SGNH hydrolase"/>
    <property type="match status" value="1"/>
</dbReference>
<reference evidence="3 4" key="1">
    <citation type="submission" date="2020-08" db="EMBL/GenBank/DDBJ databases">
        <title>Sequencing the genomes of 1000 actinobacteria strains.</title>
        <authorList>
            <person name="Klenk H.-P."/>
        </authorList>
    </citation>
    <scope>NUCLEOTIDE SEQUENCE [LARGE SCALE GENOMIC DNA]</scope>
    <source>
        <strain evidence="3 4">DSM 44593</strain>
    </source>
</reference>
<dbReference type="AlphaFoldDB" id="A0A841E4K2"/>
<dbReference type="EMBL" id="JACHLY010000001">
    <property type="protein sequence ID" value="MBB5997692.1"/>
    <property type="molecule type" value="Genomic_DNA"/>
</dbReference>
<feature type="compositionally biased region" description="Basic and acidic residues" evidence="1">
    <location>
        <begin position="379"/>
        <end position="395"/>
    </location>
</feature>
<sequence>MGHRLGRASPVEGGDIPWSGCPAGDGLKHRTVRNAVFLSAGGDEVRVRLTNAFGERPIRVGRASVAIQDEGAAAVPGTLRSLTFDGRRGATIPAGAELFSDPVALDVEALSKLLVSVYTPQATGPVTNHPFTAQGNFLVRGDATRDVAGGGFASTPCWMLTSGVDVERGRKVTGTVVALGDSITDTAATTGNADQRWPDHLARRLDAVEGPTLSVANAGLGGNLLLGERDGQPFYGVGAVDRLDRDVLDQSGARTVILLEGINDIGYGSSAPEIIDGYRQIIDRAHARGLRIVGGTLLPFKGSSIWTPERQETWSAVNEWIRTGGEFDGVADFAAATASAGDPLRLAPAYDSGDALHPGDAGTEATAAAVDLDQLMPRHPRDPGHDWDGDHRRRD</sequence>
<gene>
    <name evidence="3" type="ORF">HNR25_001443</name>
</gene>
<keyword evidence="4" id="KW-1185">Reference proteome</keyword>
<dbReference type="InterPro" id="IPR053140">
    <property type="entry name" value="GDSL_Rv0518-like"/>
</dbReference>
<feature type="region of interest" description="Disordered" evidence="1">
    <location>
        <begin position="373"/>
        <end position="395"/>
    </location>
</feature>
<protein>
    <submittedName>
        <fullName evidence="3">Lysophospholipase L1-like esterase</fullName>
    </submittedName>
</protein>
<evidence type="ECO:0000256" key="1">
    <source>
        <dbReference type="SAM" id="MobiDB-lite"/>
    </source>
</evidence>
<organism evidence="3 4">
    <name type="scientific">Streptomonospora salina</name>
    <dbReference type="NCBI Taxonomy" id="104205"/>
    <lineage>
        <taxon>Bacteria</taxon>
        <taxon>Bacillati</taxon>
        <taxon>Actinomycetota</taxon>
        <taxon>Actinomycetes</taxon>
        <taxon>Streptosporangiales</taxon>
        <taxon>Nocardiopsidaceae</taxon>
        <taxon>Streptomonospora</taxon>
    </lineage>
</organism>
<evidence type="ECO:0000313" key="4">
    <source>
        <dbReference type="Proteomes" id="UP000578077"/>
    </source>
</evidence>
<dbReference type="Pfam" id="PF13472">
    <property type="entry name" value="Lipase_GDSL_2"/>
    <property type="match status" value="1"/>
</dbReference>
<feature type="domain" description="SGNH hydrolase-type esterase" evidence="2">
    <location>
        <begin position="178"/>
        <end position="364"/>
    </location>
</feature>
<dbReference type="RefSeq" id="WP_221457452.1">
    <property type="nucleotide sequence ID" value="NZ_BAABKT010000005.1"/>
</dbReference>
<comment type="caution">
    <text evidence="3">The sequence shown here is derived from an EMBL/GenBank/DDBJ whole genome shotgun (WGS) entry which is preliminary data.</text>
</comment>
<name>A0A841E4K2_9ACTN</name>